<keyword evidence="2" id="KW-1185">Reference proteome</keyword>
<organism evidence="1 2">
    <name type="scientific">Eumeta variegata</name>
    <name type="common">Bagworm moth</name>
    <name type="synonym">Eumeta japonica</name>
    <dbReference type="NCBI Taxonomy" id="151549"/>
    <lineage>
        <taxon>Eukaryota</taxon>
        <taxon>Metazoa</taxon>
        <taxon>Ecdysozoa</taxon>
        <taxon>Arthropoda</taxon>
        <taxon>Hexapoda</taxon>
        <taxon>Insecta</taxon>
        <taxon>Pterygota</taxon>
        <taxon>Neoptera</taxon>
        <taxon>Endopterygota</taxon>
        <taxon>Lepidoptera</taxon>
        <taxon>Glossata</taxon>
        <taxon>Ditrysia</taxon>
        <taxon>Tineoidea</taxon>
        <taxon>Psychidae</taxon>
        <taxon>Oiketicinae</taxon>
        <taxon>Eumeta</taxon>
    </lineage>
</organism>
<accession>A0A4C1VZ35</accession>
<sequence length="130" mass="14200">MLRFLPVNSNLSESPGGRFPLSPLAHSLALDILFFAKGRQCTEVSSGIPSVHDEGDYLLAVSLYDRLPHRLQISQAGGFIGRKANGALAPDGPFREMCENKSALCPLEHLRSEIVHPCWGVRETATNCNL</sequence>
<proteinExistence type="predicted"/>
<name>A0A4C1VZ35_EUMVA</name>
<dbReference type="AlphaFoldDB" id="A0A4C1VZ35"/>
<protein>
    <submittedName>
        <fullName evidence="1">Uncharacterized protein</fullName>
    </submittedName>
</protein>
<gene>
    <name evidence="1" type="ORF">EVAR_27255_1</name>
</gene>
<dbReference type="Proteomes" id="UP000299102">
    <property type="component" value="Unassembled WGS sequence"/>
</dbReference>
<evidence type="ECO:0000313" key="1">
    <source>
        <dbReference type="EMBL" id="GBP44298.1"/>
    </source>
</evidence>
<comment type="caution">
    <text evidence="1">The sequence shown here is derived from an EMBL/GenBank/DDBJ whole genome shotgun (WGS) entry which is preliminary data.</text>
</comment>
<dbReference type="EMBL" id="BGZK01000450">
    <property type="protein sequence ID" value="GBP44298.1"/>
    <property type="molecule type" value="Genomic_DNA"/>
</dbReference>
<evidence type="ECO:0000313" key="2">
    <source>
        <dbReference type="Proteomes" id="UP000299102"/>
    </source>
</evidence>
<reference evidence="1 2" key="1">
    <citation type="journal article" date="2019" name="Commun. Biol.">
        <title>The bagworm genome reveals a unique fibroin gene that provides high tensile strength.</title>
        <authorList>
            <person name="Kono N."/>
            <person name="Nakamura H."/>
            <person name="Ohtoshi R."/>
            <person name="Tomita M."/>
            <person name="Numata K."/>
            <person name="Arakawa K."/>
        </authorList>
    </citation>
    <scope>NUCLEOTIDE SEQUENCE [LARGE SCALE GENOMIC DNA]</scope>
</reference>